<evidence type="ECO:0000256" key="3">
    <source>
        <dbReference type="ARBA" id="ARBA00022980"/>
    </source>
</evidence>
<dbReference type="Pfam" id="PF01386">
    <property type="entry name" value="Ribosomal_L25p"/>
    <property type="match status" value="1"/>
</dbReference>
<keyword evidence="4 5" id="KW-0687">Ribonucleoprotein</keyword>
<keyword evidence="3 5" id="KW-0689">Ribosomal protein</keyword>
<evidence type="ECO:0000256" key="5">
    <source>
        <dbReference type="HAMAP-Rule" id="MF_01334"/>
    </source>
</evidence>
<keyword evidence="2 5" id="KW-0694">RNA-binding</keyword>
<feature type="compositionally biased region" description="Acidic residues" evidence="6">
    <location>
        <begin position="183"/>
        <end position="197"/>
    </location>
</feature>
<dbReference type="CDD" id="cd00495">
    <property type="entry name" value="Ribosomal_L25_TL5_CTC"/>
    <property type="match status" value="1"/>
</dbReference>
<evidence type="ECO:0000256" key="2">
    <source>
        <dbReference type="ARBA" id="ARBA00022884"/>
    </source>
</evidence>
<dbReference type="InterPro" id="IPR029751">
    <property type="entry name" value="Ribosomal_L25_dom"/>
</dbReference>
<dbReference type="InterPro" id="IPR011035">
    <property type="entry name" value="Ribosomal_bL25/Gln-tRNA_synth"/>
</dbReference>
<reference evidence="9 10" key="1">
    <citation type="submission" date="2024-01" db="EMBL/GenBank/DDBJ databases">
        <title>Seven novel Bacillus-like species.</title>
        <authorList>
            <person name="Liu G."/>
        </authorList>
    </citation>
    <scope>NUCLEOTIDE SEQUENCE [LARGE SCALE GENOMIC DNA]</scope>
    <source>
        <strain evidence="9 10">FJAT-51614</strain>
    </source>
</reference>
<evidence type="ECO:0000313" key="10">
    <source>
        <dbReference type="Proteomes" id="UP001364890"/>
    </source>
</evidence>
<dbReference type="HAMAP" id="MF_01334">
    <property type="entry name" value="Ribosomal_bL25_CTC"/>
    <property type="match status" value="1"/>
</dbReference>
<comment type="subunit">
    <text evidence="5">Part of the 50S ribosomal subunit; part of the 5S rRNA/L5/L18/L25 subcomplex. Contacts the 5S rRNA. Binds to the 5S rRNA independently of L5 and L18.</text>
</comment>
<comment type="function">
    <text evidence="5">This is one of the proteins that binds to the 5S RNA in the ribosome where it forms part of the central protuberance.</text>
</comment>
<organism evidence="9 10">
    <name type="scientific">Psychrobacillus mangrovi</name>
    <dbReference type="NCBI Taxonomy" id="3117745"/>
    <lineage>
        <taxon>Bacteria</taxon>
        <taxon>Bacillati</taxon>
        <taxon>Bacillota</taxon>
        <taxon>Bacilli</taxon>
        <taxon>Bacillales</taxon>
        <taxon>Bacillaceae</taxon>
        <taxon>Psychrobacillus</taxon>
    </lineage>
</organism>
<dbReference type="RefSeq" id="WP_336499063.1">
    <property type="nucleotide sequence ID" value="NZ_JBAWSY010000021.1"/>
</dbReference>
<dbReference type="NCBIfam" id="NF004133">
    <property type="entry name" value="PRK05618.2-4"/>
    <property type="match status" value="1"/>
</dbReference>
<gene>
    <name evidence="5" type="primary">rplY</name>
    <name evidence="5" type="synonym">ctc</name>
    <name evidence="9" type="ORF">WAX74_17970</name>
</gene>
<dbReference type="InterPro" id="IPR020057">
    <property type="entry name" value="Ribosomal_bL25_b-dom"/>
</dbReference>
<evidence type="ECO:0000256" key="4">
    <source>
        <dbReference type="ARBA" id="ARBA00023274"/>
    </source>
</evidence>
<dbReference type="Gene3D" id="2.170.120.20">
    <property type="entry name" value="Ribosomal protein L25, beta domain"/>
    <property type="match status" value="1"/>
</dbReference>
<dbReference type="InterPro" id="IPR020930">
    <property type="entry name" value="Ribosomal_uL5_bac-type"/>
</dbReference>
<keyword evidence="1 5" id="KW-0699">rRNA-binding</keyword>
<feature type="domain" description="Large ribosomal subunit protein bL25 beta" evidence="8">
    <location>
        <begin position="97"/>
        <end position="179"/>
    </location>
</feature>
<dbReference type="InterPro" id="IPR001021">
    <property type="entry name" value="Ribosomal_bL25_long"/>
</dbReference>
<evidence type="ECO:0000313" key="9">
    <source>
        <dbReference type="EMBL" id="MEI4771515.1"/>
    </source>
</evidence>
<accession>A0ABU8F966</accession>
<dbReference type="SUPFAM" id="SSF50715">
    <property type="entry name" value="Ribosomal protein L25-like"/>
    <property type="match status" value="1"/>
</dbReference>
<comment type="similarity">
    <text evidence="5">Belongs to the bacterial ribosomal protein bL25 family. CTC subfamily.</text>
</comment>
<evidence type="ECO:0000256" key="6">
    <source>
        <dbReference type="SAM" id="MobiDB-lite"/>
    </source>
</evidence>
<dbReference type="Proteomes" id="UP001364890">
    <property type="component" value="Unassembled WGS sequence"/>
</dbReference>
<evidence type="ECO:0000256" key="1">
    <source>
        <dbReference type="ARBA" id="ARBA00022730"/>
    </source>
</evidence>
<feature type="region of interest" description="Disordered" evidence="6">
    <location>
        <begin position="177"/>
        <end position="204"/>
    </location>
</feature>
<dbReference type="GO" id="GO:0005840">
    <property type="term" value="C:ribosome"/>
    <property type="evidence" value="ECO:0007669"/>
    <property type="project" value="UniProtKB-KW"/>
</dbReference>
<keyword evidence="10" id="KW-1185">Reference proteome</keyword>
<dbReference type="NCBIfam" id="TIGR00731">
    <property type="entry name" value="bL25_bact_ctc"/>
    <property type="match status" value="1"/>
</dbReference>
<dbReference type="InterPro" id="IPR037121">
    <property type="entry name" value="Ribosomal_bL25_C"/>
</dbReference>
<name>A0ABU8F966_9BACI</name>
<feature type="domain" description="Large ribosomal subunit protein bL25 L25" evidence="7">
    <location>
        <begin position="7"/>
        <end position="88"/>
    </location>
</feature>
<dbReference type="InterPro" id="IPR020056">
    <property type="entry name" value="Rbsml_bL25/Gln-tRNA_synth_N"/>
</dbReference>
<dbReference type="PANTHER" id="PTHR33284:SF1">
    <property type="entry name" value="RIBOSOMAL PROTEIN L25_GLN-TRNA SYNTHETASE, ANTI-CODON-BINDING DOMAIN-CONTAINING PROTEIN"/>
    <property type="match status" value="1"/>
</dbReference>
<evidence type="ECO:0000259" key="7">
    <source>
        <dbReference type="Pfam" id="PF01386"/>
    </source>
</evidence>
<dbReference type="PANTHER" id="PTHR33284">
    <property type="entry name" value="RIBOSOMAL PROTEIN L25/GLN-TRNA SYNTHETASE, ANTI-CODON-BINDING DOMAIN-CONTAINING PROTEIN"/>
    <property type="match status" value="1"/>
</dbReference>
<dbReference type="EMBL" id="JBAWSY010000021">
    <property type="protein sequence ID" value="MEI4771515.1"/>
    <property type="molecule type" value="Genomic_DNA"/>
</dbReference>
<dbReference type="Pfam" id="PF14693">
    <property type="entry name" value="Ribosomal_TL5_C"/>
    <property type="match status" value="1"/>
</dbReference>
<sequence length="204" mass="22622">MSTLVKTKKREHKENAQLRKNGFIPAVVYGFQMESQSIAVDEKDLSKTIREVGRNGVMKLEVEGKQVNVVLNDYQMNILKGQMIHADFLAINMKEELEVSVLVNVIGDSVGVSEGGVLQQPNREVTITVKPSDIPDSIDVDVSNMAIGDTITVADIRYKTNYTILNEDDYTLVTVSAPRVESEETDADADAEENNDTEEAKTEE</sequence>
<comment type="caution">
    <text evidence="9">The sequence shown here is derived from an EMBL/GenBank/DDBJ whole genome shotgun (WGS) entry which is preliminary data.</text>
</comment>
<dbReference type="Gene3D" id="2.40.240.10">
    <property type="entry name" value="Ribosomal Protein L25, Chain P"/>
    <property type="match status" value="1"/>
</dbReference>
<evidence type="ECO:0000259" key="8">
    <source>
        <dbReference type="Pfam" id="PF14693"/>
    </source>
</evidence>
<protein>
    <recommendedName>
        <fullName evidence="5">Large ribosomal subunit protein bL25</fullName>
    </recommendedName>
    <alternativeName>
        <fullName evidence="5">General stress protein CTC</fullName>
    </alternativeName>
</protein>
<proteinExistence type="inferred from homology"/>